<dbReference type="RefSeq" id="WP_047769479.1">
    <property type="nucleotide sequence ID" value="NZ_AZGM01000027.1"/>
</dbReference>
<dbReference type="PIRSF" id="PIRSF006054">
    <property type="entry name" value="UCP006054"/>
    <property type="match status" value="1"/>
</dbReference>
<gene>
    <name evidence="3" type="ORF">FD32_GL001508</name>
</gene>
<proteinExistence type="inferred from homology"/>
<evidence type="ECO:0000256" key="1">
    <source>
        <dbReference type="HAMAP-Rule" id="MF_01845"/>
    </source>
</evidence>
<comment type="similarity">
    <text evidence="1">Belongs to the UPF0597 family.</text>
</comment>
<protein>
    <recommendedName>
        <fullName evidence="1">UPF0597 protein FD32_GL001508</fullName>
    </recommendedName>
</protein>
<dbReference type="InterPro" id="IPR005130">
    <property type="entry name" value="Ser_deHydtase-like_asu"/>
</dbReference>
<dbReference type="PATRIC" id="fig|1423782.4.peg.1565"/>
<feature type="domain" description="Serine dehydratase-like alpha subunit" evidence="2">
    <location>
        <begin position="196"/>
        <end position="426"/>
    </location>
</feature>
<accession>A0A0R1XN77</accession>
<dbReference type="PROSITE" id="PS51257">
    <property type="entry name" value="PROKAR_LIPOPROTEIN"/>
    <property type="match status" value="1"/>
</dbReference>
<reference evidence="3 4" key="1">
    <citation type="journal article" date="2015" name="Genome Announc.">
        <title>Expanding the biotechnology potential of lactobacilli through comparative genomics of 213 strains and associated genera.</title>
        <authorList>
            <person name="Sun Z."/>
            <person name="Harris H.M."/>
            <person name="McCann A."/>
            <person name="Guo C."/>
            <person name="Argimon S."/>
            <person name="Zhang W."/>
            <person name="Yang X."/>
            <person name="Jeffery I.B."/>
            <person name="Cooney J.C."/>
            <person name="Kagawa T.F."/>
            <person name="Liu W."/>
            <person name="Song Y."/>
            <person name="Salvetti E."/>
            <person name="Wrobel A."/>
            <person name="Rasinkangas P."/>
            <person name="Parkhill J."/>
            <person name="Rea M.C."/>
            <person name="O'Sullivan O."/>
            <person name="Ritari J."/>
            <person name="Douillard F.P."/>
            <person name="Paul Ross R."/>
            <person name="Yang R."/>
            <person name="Briner A.E."/>
            <person name="Felis G.E."/>
            <person name="de Vos W.M."/>
            <person name="Barrangou R."/>
            <person name="Klaenhammer T.R."/>
            <person name="Caufield P.W."/>
            <person name="Cui Y."/>
            <person name="Zhang H."/>
            <person name="O'Toole P.W."/>
        </authorList>
    </citation>
    <scope>NUCLEOTIDE SEQUENCE [LARGE SCALE GENOMIC DNA]</scope>
    <source>
        <strain evidence="3 4">DSM 6035</strain>
    </source>
</reference>
<keyword evidence="4" id="KW-1185">Reference proteome</keyword>
<dbReference type="EMBL" id="AZGM01000027">
    <property type="protein sequence ID" value="KRM29129.1"/>
    <property type="molecule type" value="Genomic_DNA"/>
</dbReference>
<evidence type="ECO:0000313" key="3">
    <source>
        <dbReference type="EMBL" id="KRM29129.1"/>
    </source>
</evidence>
<dbReference type="GO" id="GO:0080146">
    <property type="term" value="F:L-cysteine desulfhydrase activity"/>
    <property type="evidence" value="ECO:0007669"/>
    <property type="project" value="TreeGrafter"/>
</dbReference>
<dbReference type="STRING" id="1423782.FD32_GL001508"/>
<dbReference type="HAMAP" id="MF_01845">
    <property type="entry name" value="UPF0597"/>
    <property type="match status" value="1"/>
</dbReference>
<evidence type="ECO:0000259" key="2">
    <source>
        <dbReference type="Pfam" id="PF03313"/>
    </source>
</evidence>
<sequence>MEASKKAMYLKALHNGVSVATGCTEPVAVAFAVATCAEQLGHEEPAKIAVRVSMNIMKNAIAVIVPGTGKPGLPVAAAVGYLFGDPSKGMKVIPEIPAAGVKQVADLACSGKIHVSLADVKDKLYVQVKVTTVSGNIAEVYIAADHTNIYCIKKNGAVVFEKDRPAVDSLADWELFMQQGRLQEIWDLATTAPSEKLKFIKLAQVDNMALAKEGLSHDYGMRVGRAMNNPQSLGYDNSLLNRLVSYTAAASDARMGGAQLPAVTNSGSGNQGITATVPVCVVAKAQRASDEQLIRALALSLSHLTAIYVHSFLPILSAYCATHAAAMGAATGIAYLLSDDIEVAGRAIKNMIGDAAGMVCDGAGCSCAIKVATSVQTMFKAVNLALQGVTIPGTNGLVSNSVDETIRGLGELTRSGLAASDPVILKIMMGKEECK</sequence>
<evidence type="ECO:0000313" key="4">
    <source>
        <dbReference type="Proteomes" id="UP000051412"/>
    </source>
</evidence>
<dbReference type="Proteomes" id="UP000051412">
    <property type="component" value="Unassembled WGS sequence"/>
</dbReference>
<dbReference type="GO" id="GO:0019450">
    <property type="term" value="P:L-cysteine catabolic process to pyruvate"/>
    <property type="evidence" value="ECO:0007669"/>
    <property type="project" value="TreeGrafter"/>
</dbReference>
<dbReference type="Pfam" id="PF03313">
    <property type="entry name" value="SDH_alpha"/>
    <property type="match status" value="1"/>
</dbReference>
<dbReference type="AlphaFoldDB" id="A0A0R1XN77"/>
<name>A0A0R1XN77_9LACO</name>
<dbReference type="PANTHER" id="PTHR30501">
    <property type="entry name" value="UPF0597 PROTEIN YHAM"/>
    <property type="match status" value="1"/>
</dbReference>
<organism evidence="3 4">
    <name type="scientific">Limosilactobacillus panis DSM 6035</name>
    <dbReference type="NCBI Taxonomy" id="1423782"/>
    <lineage>
        <taxon>Bacteria</taxon>
        <taxon>Bacillati</taxon>
        <taxon>Bacillota</taxon>
        <taxon>Bacilli</taxon>
        <taxon>Lactobacillales</taxon>
        <taxon>Lactobacillaceae</taxon>
        <taxon>Limosilactobacillus</taxon>
    </lineage>
</organism>
<dbReference type="InterPro" id="IPR021144">
    <property type="entry name" value="UPF0597"/>
</dbReference>
<comment type="caution">
    <text evidence="3">The sequence shown here is derived from an EMBL/GenBank/DDBJ whole genome shotgun (WGS) entry which is preliminary data.</text>
</comment>
<dbReference type="PANTHER" id="PTHR30501:SF2">
    <property type="entry name" value="UPF0597 PROTEIN YHAM"/>
    <property type="match status" value="1"/>
</dbReference>